<feature type="domain" description="RING-type" evidence="5">
    <location>
        <begin position="62"/>
        <end position="107"/>
    </location>
</feature>
<reference evidence="6" key="3">
    <citation type="submission" date="2015-02" db="UniProtKB">
        <authorList>
            <consortium name="EnsemblProtists"/>
        </authorList>
    </citation>
    <scope>IDENTIFICATION</scope>
    <source>
        <strain evidence="6">DAOM BR144</strain>
    </source>
</reference>
<evidence type="ECO:0000313" key="7">
    <source>
        <dbReference type="Proteomes" id="UP000019132"/>
    </source>
</evidence>
<organism evidence="6 7">
    <name type="scientific">Globisporangium ultimum (strain ATCC 200006 / CBS 805.95 / DAOM BR144)</name>
    <name type="common">Pythium ultimum</name>
    <dbReference type="NCBI Taxonomy" id="431595"/>
    <lineage>
        <taxon>Eukaryota</taxon>
        <taxon>Sar</taxon>
        <taxon>Stramenopiles</taxon>
        <taxon>Oomycota</taxon>
        <taxon>Peronosporomycetes</taxon>
        <taxon>Pythiales</taxon>
        <taxon>Pythiaceae</taxon>
        <taxon>Globisporangium</taxon>
    </lineage>
</organism>
<dbReference type="GO" id="GO:0008270">
    <property type="term" value="F:zinc ion binding"/>
    <property type="evidence" value="ECO:0007669"/>
    <property type="project" value="UniProtKB-KW"/>
</dbReference>
<dbReference type="HOGENOM" id="CLU_2152456_0_0_1"/>
<dbReference type="InterPro" id="IPR001841">
    <property type="entry name" value="Znf_RING"/>
</dbReference>
<dbReference type="InParanoid" id="K3WFT7"/>
<name>K3WFT7_GLOUD</name>
<evidence type="ECO:0000256" key="3">
    <source>
        <dbReference type="ARBA" id="ARBA00022833"/>
    </source>
</evidence>
<dbReference type="PROSITE" id="PS50089">
    <property type="entry name" value="ZF_RING_2"/>
    <property type="match status" value="1"/>
</dbReference>
<reference evidence="7" key="1">
    <citation type="journal article" date="2010" name="Genome Biol.">
        <title>Genome sequence of the necrotrophic plant pathogen Pythium ultimum reveals original pathogenicity mechanisms and effector repertoire.</title>
        <authorList>
            <person name="Levesque C.A."/>
            <person name="Brouwer H."/>
            <person name="Cano L."/>
            <person name="Hamilton J.P."/>
            <person name="Holt C."/>
            <person name="Huitema E."/>
            <person name="Raffaele S."/>
            <person name="Robideau G.P."/>
            <person name="Thines M."/>
            <person name="Win J."/>
            <person name="Zerillo M.M."/>
            <person name="Beakes G.W."/>
            <person name="Boore J.L."/>
            <person name="Busam D."/>
            <person name="Dumas B."/>
            <person name="Ferriera S."/>
            <person name="Fuerstenberg S.I."/>
            <person name="Gachon C.M."/>
            <person name="Gaulin E."/>
            <person name="Govers F."/>
            <person name="Grenville-Briggs L."/>
            <person name="Horner N."/>
            <person name="Hostetler J."/>
            <person name="Jiang R.H."/>
            <person name="Johnson J."/>
            <person name="Krajaejun T."/>
            <person name="Lin H."/>
            <person name="Meijer H.J."/>
            <person name="Moore B."/>
            <person name="Morris P."/>
            <person name="Phuntmart V."/>
            <person name="Puiu D."/>
            <person name="Shetty J."/>
            <person name="Stajich J.E."/>
            <person name="Tripathy S."/>
            <person name="Wawra S."/>
            <person name="van West P."/>
            <person name="Whitty B.R."/>
            <person name="Coutinho P.M."/>
            <person name="Henrissat B."/>
            <person name="Martin F."/>
            <person name="Thomas P.D."/>
            <person name="Tyler B.M."/>
            <person name="De Vries R.P."/>
            <person name="Kamoun S."/>
            <person name="Yandell M."/>
            <person name="Tisserat N."/>
            <person name="Buell C.R."/>
        </authorList>
    </citation>
    <scope>NUCLEOTIDE SEQUENCE</scope>
    <source>
        <strain evidence="7">DAOM:BR144</strain>
    </source>
</reference>
<protein>
    <recommendedName>
        <fullName evidence="5">RING-type domain-containing protein</fullName>
    </recommendedName>
</protein>
<dbReference type="Pfam" id="PF00097">
    <property type="entry name" value="zf-C3HC4"/>
    <property type="match status" value="1"/>
</dbReference>
<dbReference type="AlphaFoldDB" id="K3WFT7"/>
<dbReference type="STRING" id="431595.K3WFT7"/>
<proteinExistence type="predicted"/>
<keyword evidence="1" id="KW-0479">Metal-binding</keyword>
<reference evidence="7" key="2">
    <citation type="submission" date="2010-04" db="EMBL/GenBank/DDBJ databases">
        <authorList>
            <person name="Buell R."/>
            <person name="Hamilton J."/>
            <person name="Hostetler J."/>
        </authorList>
    </citation>
    <scope>NUCLEOTIDE SEQUENCE [LARGE SCALE GENOMIC DNA]</scope>
    <source>
        <strain evidence="7">DAOM:BR144</strain>
    </source>
</reference>
<keyword evidence="7" id="KW-1185">Reference proteome</keyword>
<dbReference type="InterPro" id="IPR013083">
    <property type="entry name" value="Znf_RING/FYVE/PHD"/>
</dbReference>
<sequence length="112" mass="12280">MFAAGFGDAYLEMLEYVAGIMGGEFRTELTGSELKNAFYSISTSLSSRVGLALSKPSHECLCAICQRDLAPEDLVQLKLCHHEMHTKCWRQLTVQLSDGAKSLCPMCCKVAS</sequence>
<dbReference type="Gene3D" id="3.30.40.10">
    <property type="entry name" value="Zinc/RING finger domain, C3HC4 (zinc finger)"/>
    <property type="match status" value="1"/>
</dbReference>
<keyword evidence="2 4" id="KW-0863">Zinc-finger</keyword>
<dbReference type="SMART" id="SM00184">
    <property type="entry name" value="RING"/>
    <property type="match status" value="1"/>
</dbReference>
<evidence type="ECO:0000256" key="4">
    <source>
        <dbReference type="PROSITE-ProRule" id="PRU00175"/>
    </source>
</evidence>
<accession>K3WFT7</accession>
<dbReference type="EnsemblProtists" id="PYU1_T003828">
    <property type="protein sequence ID" value="PYU1_T003828"/>
    <property type="gene ID" value="PYU1_G003818"/>
</dbReference>
<dbReference type="EMBL" id="GL376638">
    <property type="status" value="NOT_ANNOTATED_CDS"/>
    <property type="molecule type" value="Genomic_DNA"/>
</dbReference>
<evidence type="ECO:0000313" key="6">
    <source>
        <dbReference type="EnsemblProtists" id="PYU1_T003828"/>
    </source>
</evidence>
<dbReference type="VEuPathDB" id="FungiDB:PYU1_G003818"/>
<dbReference type="SUPFAM" id="SSF57850">
    <property type="entry name" value="RING/U-box"/>
    <property type="match status" value="1"/>
</dbReference>
<keyword evidence="3" id="KW-0862">Zinc</keyword>
<evidence type="ECO:0000256" key="1">
    <source>
        <dbReference type="ARBA" id="ARBA00022723"/>
    </source>
</evidence>
<dbReference type="InterPro" id="IPR018957">
    <property type="entry name" value="Znf_C3HC4_RING-type"/>
</dbReference>
<evidence type="ECO:0000259" key="5">
    <source>
        <dbReference type="PROSITE" id="PS50089"/>
    </source>
</evidence>
<evidence type="ECO:0000256" key="2">
    <source>
        <dbReference type="ARBA" id="ARBA00022771"/>
    </source>
</evidence>
<dbReference type="Proteomes" id="UP000019132">
    <property type="component" value="Unassembled WGS sequence"/>
</dbReference>